<organism evidence="2 3">
    <name type="scientific">Araneus ventricosus</name>
    <name type="common">Orbweaver spider</name>
    <name type="synonym">Epeira ventricosa</name>
    <dbReference type="NCBI Taxonomy" id="182803"/>
    <lineage>
        <taxon>Eukaryota</taxon>
        <taxon>Metazoa</taxon>
        <taxon>Ecdysozoa</taxon>
        <taxon>Arthropoda</taxon>
        <taxon>Chelicerata</taxon>
        <taxon>Arachnida</taxon>
        <taxon>Araneae</taxon>
        <taxon>Araneomorphae</taxon>
        <taxon>Entelegynae</taxon>
        <taxon>Araneoidea</taxon>
        <taxon>Araneidae</taxon>
        <taxon>Araneus</taxon>
    </lineage>
</organism>
<proteinExistence type="predicted"/>
<dbReference type="Proteomes" id="UP000499080">
    <property type="component" value="Unassembled WGS sequence"/>
</dbReference>
<feature type="compositionally biased region" description="Basic and acidic residues" evidence="1">
    <location>
        <begin position="115"/>
        <end position="125"/>
    </location>
</feature>
<name>A0A4Y2FGZ0_ARAVE</name>
<accession>A0A4Y2FGZ0</accession>
<evidence type="ECO:0000256" key="1">
    <source>
        <dbReference type="SAM" id="MobiDB-lite"/>
    </source>
</evidence>
<evidence type="ECO:0000313" key="2">
    <source>
        <dbReference type="EMBL" id="GBM40247.1"/>
    </source>
</evidence>
<evidence type="ECO:0000313" key="3">
    <source>
        <dbReference type="Proteomes" id="UP000499080"/>
    </source>
</evidence>
<comment type="caution">
    <text evidence="2">The sequence shown here is derived from an EMBL/GenBank/DDBJ whole genome shotgun (WGS) entry which is preliminary data.</text>
</comment>
<protein>
    <recommendedName>
        <fullName evidence="4">GAG-pre-integrase domain-containing protein</fullName>
    </recommendedName>
</protein>
<dbReference type="OrthoDB" id="1751483at2759"/>
<feature type="region of interest" description="Disordered" evidence="1">
    <location>
        <begin position="88"/>
        <end position="125"/>
    </location>
</feature>
<dbReference type="EMBL" id="BGPR01095920">
    <property type="protein sequence ID" value="GBM40247.1"/>
    <property type="molecule type" value="Genomic_DNA"/>
</dbReference>
<reference evidence="2 3" key="1">
    <citation type="journal article" date="2019" name="Sci. Rep.">
        <title>Orb-weaving spider Araneus ventricosus genome elucidates the spidroin gene catalogue.</title>
        <authorList>
            <person name="Kono N."/>
            <person name="Nakamura H."/>
            <person name="Ohtoshi R."/>
            <person name="Moran D.A.P."/>
            <person name="Shinohara A."/>
            <person name="Yoshida Y."/>
            <person name="Fujiwara M."/>
            <person name="Mori M."/>
            <person name="Tomita M."/>
            <person name="Arakawa K."/>
        </authorList>
    </citation>
    <scope>NUCLEOTIDE SEQUENCE [LARGE SCALE GENOMIC DNA]</scope>
</reference>
<gene>
    <name evidence="2" type="ORF">AVEN_124361_1</name>
</gene>
<dbReference type="AlphaFoldDB" id="A0A4Y2FGZ0"/>
<evidence type="ECO:0008006" key="4">
    <source>
        <dbReference type="Google" id="ProtNLM"/>
    </source>
</evidence>
<keyword evidence="3" id="KW-1185">Reference proteome</keyword>
<sequence length="187" mass="21659">MRRNLICGVQINIVGNFIEWGRDKMIAYNAHKEYLLTINRVDKLYIAYDYPTKSEAKFKDVALVSNLKLDFGHRRFCHVNMPLVESMSKNNSVKGNEHLTTTKHPDTSLSSDSGSRSEESSNSDEAYKTLEYECYNSELPRSLEDTQRSKEKENWDITMKEELKIMETHRVWELVDSPADETIIGSK</sequence>